<dbReference type="Proteomes" id="UP001595824">
    <property type="component" value="Unassembled WGS sequence"/>
</dbReference>
<evidence type="ECO:0000313" key="1">
    <source>
        <dbReference type="EMBL" id="MFC4328298.1"/>
    </source>
</evidence>
<dbReference type="RefSeq" id="WP_381738456.1">
    <property type="nucleotide sequence ID" value="NZ_JBHSDP010000011.1"/>
</dbReference>
<comment type="caution">
    <text evidence="1">The sequence shown here is derived from an EMBL/GenBank/DDBJ whole genome shotgun (WGS) entry which is preliminary data.</text>
</comment>
<dbReference type="EMBL" id="JBHSDP010000011">
    <property type="protein sequence ID" value="MFC4328298.1"/>
    <property type="molecule type" value="Genomic_DNA"/>
</dbReference>
<accession>A0ABV8TCI9</accession>
<name>A0ABV8TCI9_9ACTN</name>
<proteinExistence type="predicted"/>
<evidence type="ECO:0000313" key="2">
    <source>
        <dbReference type="Proteomes" id="UP001595824"/>
    </source>
</evidence>
<reference evidence="2" key="1">
    <citation type="journal article" date="2019" name="Int. J. Syst. Evol. Microbiol.">
        <title>The Global Catalogue of Microorganisms (GCM) 10K type strain sequencing project: providing services to taxonomists for standard genome sequencing and annotation.</title>
        <authorList>
            <consortium name="The Broad Institute Genomics Platform"/>
            <consortium name="The Broad Institute Genome Sequencing Center for Infectious Disease"/>
            <person name="Wu L."/>
            <person name="Ma J."/>
        </authorList>
    </citation>
    <scope>NUCLEOTIDE SEQUENCE [LARGE SCALE GENOMIC DNA]</scope>
    <source>
        <strain evidence="2">PCU 347</strain>
    </source>
</reference>
<dbReference type="InterPro" id="IPR017686">
    <property type="entry name" value="Phg/plasmid-like_prot"/>
</dbReference>
<dbReference type="Pfam" id="PF06067">
    <property type="entry name" value="DUF932"/>
    <property type="match status" value="1"/>
</dbReference>
<dbReference type="InterPro" id="IPR026325">
    <property type="entry name" value="DUF932"/>
</dbReference>
<dbReference type="NCBIfam" id="TIGR03299">
    <property type="entry name" value="LGT_TIGR03299"/>
    <property type="match status" value="1"/>
</dbReference>
<keyword evidence="2" id="KW-1185">Reference proteome</keyword>
<sequence>MSHQVEKMFSVRELPWHYGQTKDQTTILQEAPDNWAEARQLGGLDWDPIEEPLYRREIGVNEAGEPETKYEQVNGHKLIVRSDNGLVLDTALDQYELITNTDMGMIIETMLAGHKIEFETAGCLDDGRKVWALLRMGDFLEIKGDNSPTARYLALLNAHDGHGACKAIATNIRVVCANTWHYADTQSEASATTFSFHHRAQWRERVKELQADVQAALSGADKELRAYAELAEDMILKSVTDEQEKRWVDEFVYPTKVEHKLKPQALENVTIARQKVAAILASPTCEGIRGTAYGLMQAGGEYLDHDRRFKNTETLMGRTIFSREKLKTRAKNLALVAAEGRL</sequence>
<protein>
    <submittedName>
        <fullName evidence="1">DUF932 domain-containing protein</fullName>
    </submittedName>
</protein>
<gene>
    <name evidence="1" type="ORF">ACFPC0_10720</name>
</gene>
<organism evidence="1 2">
    <name type="scientific">Streptomyces andamanensis</name>
    <dbReference type="NCBI Taxonomy" id="1565035"/>
    <lineage>
        <taxon>Bacteria</taxon>
        <taxon>Bacillati</taxon>
        <taxon>Actinomycetota</taxon>
        <taxon>Actinomycetes</taxon>
        <taxon>Kitasatosporales</taxon>
        <taxon>Streptomycetaceae</taxon>
        <taxon>Streptomyces</taxon>
    </lineage>
</organism>